<protein>
    <recommendedName>
        <fullName evidence="3">Small ribosomal subunit protein eS1</fullName>
    </recommendedName>
</protein>
<evidence type="ECO:0000256" key="1">
    <source>
        <dbReference type="ARBA" id="ARBA00022980"/>
    </source>
</evidence>
<comment type="similarity">
    <text evidence="3">Belongs to the eukaryotic ribosomal protein eS1 family.</text>
</comment>
<accession>A0A7J4IU87</accession>
<keyword evidence="2 3" id="KW-0687">Ribonucleoprotein</keyword>
<evidence type="ECO:0000256" key="3">
    <source>
        <dbReference type="HAMAP-Rule" id="MF_00359"/>
    </source>
</evidence>
<dbReference type="AlphaFoldDB" id="A0A7J4IU87"/>
<organism evidence="4 6">
    <name type="scientific">Candidatus Iainarchaeum sp</name>
    <dbReference type="NCBI Taxonomy" id="3101447"/>
    <lineage>
        <taxon>Archaea</taxon>
        <taxon>Candidatus Iainarchaeota</taxon>
        <taxon>Candidatus Iainarchaeia</taxon>
        <taxon>Candidatus Iainarchaeales</taxon>
        <taxon>Candidatus Iainarchaeaceae</taxon>
        <taxon>Candidatus Iainarchaeum</taxon>
    </lineage>
</organism>
<name>A0A7J4IU87_9ARCH</name>
<gene>
    <name evidence="3" type="primary">rps3ae</name>
    <name evidence="4" type="ORF">HA237_03400</name>
    <name evidence="5" type="ORF">J4224_03750</name>
</gene>
<dbReference type="HAMAP" id="MF_00359">
    <property type="entry name" value="Ribosomal_eS1"/>
    <property type="match status" value="1"/>
</dbReference>
<dbReference type="EMBL" id="JAGVWF010000052">
    <property type="protein sequence ID" value="MBS3059507.1"/>
    <property type="molecule type" value="Genomic_DNA"/>
</dbReference>
<dbReference type="GO" id="GO:0003735">
    <property type="term" value="F:structural constituent of ribosome"/>
    <property type="evidence" value="ECO:0007669"/>
    <property type="project" value="InterPro"/>
</dbReference>
<comment type="caution">
    <text evidence="4">The sequence shown here is derived from an EMBL/GenBank/DDBJ whole genome shotgun (WGS) entry which is preliminary data.</text>
</comment>
<dbReference type="GO" id="GO:1990904">
    <property type="term" value="C:ribonucleoprotein complex"/>
    <property type="evidence" value="ECO:0007669"/>
    <property type="project" value="UniProtKB-KW"/>
</dbReference>
<evidence type="ECO:0000313" key="5">
    <source>
        <dbReference type="EMBL" id="MBS3059507.1"/>
    </source>
</evidence>
<reference evidence="5" key="3">
    <citation type="submission" date="2021-05" db="EMBL/GenBank/DDBJ databases">
        <title>Protein family content uncovers lineage relationships and bacterial pathway maintenance mechanisms in DPANN archaea.</title>
        <authorList>
            <person name="Castelle C.J."/>
            <person name="Meheust R."/>
            <person name="Jaffe A.L."/>
            <person name="Seitz K."/>
            <person name="Gong X."/>
            <person name="Baker B.J."/>
            <person name="Banfield J.F."/>
        </authorList>
    </citation>
    <scope>NUCLEOTIDE SEQUENCE</scope>
    <source>
        <strain evidence="5">RIFCSPHIGHO2_01_FULL_GW2011_AR10_43_9</strain>
    </source>
</reference>
<evidence type="ECO:0000256" key="2">
    <source>
        <dbReference type="ARBA" id="ARBA00023274"/>
    </source>
</evidence>
<dbReference type="InterPro" id="IPR030838">
    <property type="entry name" value="Ribosomal_eS1_arc"/>
</dbReference>
<reference evidence="4" key="1">
    <citation type="journal article" date="2020" name="bioRxiv">
        <title>A rank-normalized archaeal taxonomy based on genome phylogeny resolves widespread incomplete and uneven classifications.</title>
        <authorList>
            <person name="Rinke C."/>
            <person name="Chuvochina M."/>
            <person name="Mussig A.J."/>
            <person name="Chaumeil P.-A."/>
            <person name="Waite D.W."/>
            <person name="Whitman W.B."/>
            <person name="Parks D.H."/>
            <person name="Hugenholtz P."/>
        </authorList>
    </citation>
    <scope>NUCLEOTIDE SEQUENCE</scope>
    <source>
        <strain evidence="4">UBA10011</strain>
    </source>
</reference>
<dbReference type="EMBL" id="DUFG01000017">
    <property type="protein sequence ID" value="HIH08390.1"/>
    <property type="molecule type" value="Genomic_DNA"/>
</dbReference>
<dbReference type="Pfam" id="PF01015">
    <property type="entry name" value="Ribosomal_S3Ae"/>
    <property type="match status" value="1"/>
</dbReference>
<dbReference type="SMART" id="SM01397">
    <property type="entry name" value="Ribosomal_S3Ae"/>
    <property type="match status" value="1"/>
</dbReference>
<dbReference type="GO" id="GO:0006412">
    <property type="term" value="P:translation"/>
    <property type="evidence" value="ECO:0007669"/>
    <property type="project" value="UniProtKB-UniRule"/>
</dbReference>
<evidence type="ECO:0000313" key="6">
    <source>
        <dbReference type="Proteomes" id="UP000577419"/>
    </source>
</evidence>
<keyword evidence="1 3" id="KW-0689">Ribosomal protein</keyword>
<evidence type="ECO:0000313" key="4">
    <source>
        <dbReference type="EMBL" id="HIH08390.1"/>
    </source>
</evidence>
<proteinExistence type="inferred from homology"/>
<dbReference type="InterPro" id="IPR001593">
    <property type="entry name" value="Ribosomal_eS1"/>
</dbReference>
<reference evidence="5" key="2">
    <citation type="submission" date="2021-03" db="EMBL/GenBank/DDBJ databases">
        <authorList>
            <person name="Jaffe A."/>
        </authorList>
    </citation>
    <scope>NUCLEOTIDE SEQUENCE</scope>
    <source>
        <strain evidence="5">RIFCSPHIGHO2_01_FULL_GW2011_AR10_43_9</strain>
    </source>
</reference>
<sequence length="207" mass="23542">MAEKESKKPEQVQKKAIVKKRTVDKWKKKVWFNVFAPKEFERKEIGTTISEKPESVVGRKIEISVRDLAGQPKGQHVSILFKIVEVKGNKAYADAFGHTIRESYLRKFTGRRSSKVETVQLVSTKDNASLKVKTICLTGRKVDRKKEKAIRKIIESEISSVAKQTQLADIVSDLVFGNLPQKILSKVKKVSPIKRIEIVKSRLISKK</sequence>
<dbReference type="GO" id="GO:0005840">
    <property type="term" value="C:ribosome"/>
    <property type="evidence" value="ECO:0007669"/>
    <property type="project" value="UniProtKB-KW"/>
</dbReference>
<dbReference type="Proteomes" id="UP000683213">
    <property type="component" value="Unassembled WGS sequence"/>
</dbReference>
<dbReference type="Proteomes" id="UP000577419">
    <property type="component" value="Unassembled WGS sequence"/>
</dbReference>